<feature type="binding site" evidence="7">
    <location>
        <position position="222"/>
    </location>
    <ligand>
        <name>Mg(2+)</name>
        <dbReference type="ChEBI" id="CHEBI:18420"/>
    </ligand>
</feature>
<dbReference type="GO" id="GO:0009103">
    <property type="term" value="P:lipopolysaccharide biosynthetic process"/>
    <property type="evidence" value="ECO:0007669"/>
    <property type="project" value="TreeGrafter"/>
</dbReference>
<dbReference type="GO" id="GO:0044038">
    <property type="term" value="P:cell wall macromolecule biosynthetic process"/>
    <property type="evidence" value="ECO:0007669"/>
    <property type="project" value="TreeGrafter"/>
</dbReference>
<dbReference type="STRING" id="1120923.SAMN02746095_01396"/>
<feature type="transmembrane region" description="Helical" evidence="8">
    <location>
        <begin position="300"/>
        <end position="320"/>
    </location>
</feature>
<evidence type="ECO:0000256" key="7">
    <source>
        <dbReference type="PIRSR" id="PIRSR600715-1"/>
    </source>
</evidence>
<evidence type="ECO:0000256" key="4">
    <source>
        <dbReference type="ARBA" id="ARBA00022692"/>
    </source>
</evidence>
<dbReference type="Pfam" id="PF00953">
    <property type="entry name" value="Glycos_transf_4"/>
    <property type="match status" value="1"/>
</dbReference>
<evidence type="ECO:0000313" key="9">
    <source>
        <dbReference type="EMBL" id="GAN81226.1"/>
    </source>
</evidence>
<evidence type="ECO:0000256" key="8">
    <source>
        <dbReference type="SAM" id="Phobius"/>
    </source>
</evidence>
<organism evidence="9 10">
    <name type="scientific">Acidocella aminolytica 101 = DSM 11237</name>
    <dbReference type="NCBI Taxonomy" id="1120923"/>
    <lineage>
        <taxon>Bacteria</taxon>
        <taxon>Pseudomonadati</taxon>
        <taxon>Pseudomonadota</taxon>
        <taxon>Alphaproteobacteria</taxon>
        <taxon>Acetobacterales</taxon>
        <taxon>Acidocellaceae</taxon>
        <taxon>Acidocella</taxon>
    </lineage>
</organism>
<dbReference type="OrthoDB" id="9783652at2"/>
<evidence type="ECO:0000313" key="10">
    <source>
        <dbReference type="Proteomes" id="UP000032668"/>
    </source>
</evidence>
<feature type="transmembrane region" description="Helical" evidence="8">
    <location>
        <begin position="326"/>
        <end position="345"/>
    </location>
</feature>
<feature type="transmembrane region" description="Helical" evidence="8">
    <location>
        <begin position="169"/>
        <end position="186"/>
    </location>
</feature>
<proteinExistence type="predicted"/>
<dbReference type="AlphaFoldDB" id="A0A0D6PIM6"/>
<feature type="transmembrane region" description="Helical" evidence="8">
    <location>
        <begin position="223"/>
        <end position="242"/>
    </location>
</feature>
<comment type="cofactor">
    <cofactor evidence="7">
        <name>Mg(2+)</name>
        <dbReference type="ChEBI" id="CHEBI:18420"/>
    </cofactor>
</comment>
<keyword evidence="3 9" id="KW-0808">Transferase</keyword>
<evidence type="ECO:0000256" key="3">
    <source>
        <dbReference type="ARBA" id="ARBA00022679"/>
    </source>
</evidence>
<feature type="transmembrane region" description="Helical" evidence="8">
    <location>
        <begin position="83"/>
        <end position="100"/>
    </location>
</feature>
<name>A0A0D6PIM6_9PROT</name>
<feature type="transmembrane region" description="Helical" evidence="8">
    <location>
        <begin position="54"/>
        <end position="71"/>
    </location>
</feature>
<dbReference type="GO" id="GO:0046872">
    <property type="term" value="F:metal ion binding"/>
    <property type="evidence" value="ECO:0007669"/>
    <property type="project" value="UniProtKB-KW"/>
</dbReference>
<dbReference type="PANTHER" id="PTHR22926:SF3">
    <property type="entry name" value="UNDECAPRENYL-PHOSPHATE ALPHA-N-ACETYLGLUCOSAMINYL 1-PHOSPHATE TRANSFERASE"/>
    <property type="match status" value="1"/>
</dbReference>
<dbReference type="EMBL" id="BANC01000087">
    <property type="protein sequence ID" value="GAN81226.1"/>
    <property type="molecule type" value="Genomic_DNA"/>
</dbReference>
<keyword evidence="4 8" id="KW-0812">Transmembrane</keyword>
<feature type="transmembrane region" description="Helical" evidence="8">
    <location>
        <begin position="15"/>
        <end position="33"/>
    </location>
</feature>
<sequence length="357" mass="38187">MILTTLTALSLPRHLALMGGLAIFSGIIVRVMITIGVPDHPDARKAHSTTTPKSGGVGIVCAFLLGVLLLYRYAQVSRIAEPYFIGVIAAAVLIALVSLLDDIKNMPYKVKLGGQFVAALTAVASGLWLHSIALPYWGYVDLGWAGLPLTVGFLLFVTNSMNFIDGLNGLAAGVTLISCLFLAGIAGVLGGFFIYTASLLLAGGVLGFLPFNYPKARIFMGDVGSQFCGFMLALFGIAAARFEQVQLSFLLVPFLLSGVLYDVSFTLVRRLLAGENIARAHNGHLYQVVRRAGMNAETVAIIHWLFAGLGGLTAIAFISTPSMPRLWIGLVPLLVQAVWTFYVAARARRAGLGRWSK</sequence>
<dbReference type="GO" id="GO:0016780">
    <property type="term" value="F:phosphotransferase activity, for other substituted phosphate groups"/>
    <property type="evidence" value="ECO:0007669"/>
    <property type="project" value="InterPro"/>
</dbReference>
<keyword evidence="5 8" id="KW-1133">Transmembrane helix</keyword>
<gene>
    <name evidence="9" type="ORF">Aam_089_019</name>
</gene>
<dbReference type="CDD" id="cd06853">
    <property type="entry name" value="GT_WecA_like"/>
    <property type="match status" value="1"/>
</dbReference>
<feature type="binding site" evidence="7">
    <location>
        <position position="162"/>
    </location>
    <ligand>
        <name>Mg(2+)</name>
        <dbReference type="ChEBI" id="CHEBI:18420"/>
    </ligand>
</feature>
<keyword evidence="7" id="KW-0479">Metal-binding</keyword>
<feature type="transmembrane region" description="Helical" evidence="8">
    <location>
        <begin position="112"/>
        <end position="130"/>
    </location>
</feature>
<dbReference type="Proteomes" id="UP000032668">
    <property type="component" value="Unassembled WGS sequence"/>
</dbReference>
<dbReference type="PANTHER" id="PTHR22926">
    <property type="entry name" value="PHOSPHO-N-ACETYLMURAMOYL-PENTAPEPTIDE-TRANSFERASE"/>
    <property type="match status" value="1"/>
</dbReference>
<keyword evidence="6 8" id="KW-0472">Membrane</keyword>
<dbReference type="GO" id="GO:0071555">
    <property type="term" value="P:cell wall organization"/>
    <property type="evidence" value="ECO:0007669"/>
    <property type="project" value="TreeGrafter"/>
</dbReference>
<keyword evidence="10" id="KW-1185">Reference proteome</keyword>
<protein>
    <submittedName>
        <fullName evidence="9">Undecaprenyl-phosphate alpha-N-acetylglucosaminephosphotransferase</fullName>
    </submittedName>
</protein>
<evidence type="ECO:0000256" key="1">
    <source>
        <dbReference type="ARBA" id="ARBA00004651"/>
    </source>
</evidence>
<dbReference type="GO" id="GO:0005886">
    <property type="term" value="C:plasma membrane"/>
    <property type="evidence" value="ECO:0007669"/>
    <property type="project" value="UniProtKB-SubCell"/>
</dbReference>
<evidence type="ECO:0000256" key="6">
    <source>
        <dbReference type="ARBA" id="ARBA00023136"/>
    </source>
</evidence>
<keyword evidence="2" id="KW-1003">Cell membrane</keyword>
<keyword evidence="7" id="KW-0460">Magnesium</keyword>
<dbReference type="RefSeq" id="WP_048879618.1">
    <property type="nucleotide sequence ID" value="NZ_BANC01000087.1"/>
</dbReference>
<evidence type="ECO:0000256" key="2">
    <source>
        <dbReference type="ARBA" id="ARBA00022475"/>
    </source>
</evidence>
<comment type="caution">
    <text evidence="9">The sequence shown here is derived from an EMBL/GenBank/DDBJ whole genome shotgun (WGS) entry which is preliminary data.</text>
</comment>
<feature type="transmembrane region" description="Helical" evidence="8">
    <location>
        <begin position="136"/>
        <end position="157"/>
    </location>
</feature>
<reference evidence="9 10" key="1">
    <citation type="submission" date="2012-11" db="EMBL/GenBank/DDBJ databases">
        <title>Whole genome sequence of Acidocella aminolytica 101 = DSM 11237.</title>
        <authorList>
            <person name="Azuma Y."/>
            <person name="Higashiura N."/>
            <person name="Hirakawa H."/>
            <person name="Matsushita K."/>
        </authorList>
    </citation>
    <scope>NUCLEOTIDE SEQUENCE [LARGE SCALE GENOMIC DNA]</scope>
    <source>
        <strain evidence="10">101 / DSM 11237</strain>
    </source>
</reference>
<dbReference type="InterPro" id="IPR000715">
    <property type="entry name" value="Glycosyl_transferase_4"/>
</dbReference>
<accession>A0A0D6PIM6</accession>
<comment type="subcellular location">
    <subcellularLocation>
        <location evidence="1">Cell membrane</location>
        <topology evidence="1">Multi-pass membrane protein</topology>
    </subcellularLocation>
</comment>
<feature type="transmembrane region" description="Helical" evidence="8">
    <location>
        <begin position="192"/>
        <end position="211"/>
    </location>
</feature>
<feature type="transmembrane region" description="Helical" evidence="8">
    <location>
        <begin position="248"/>
        <end position="268"/>
    </location>
</feature>
<evidence type="ECO:0000256" key="5">
    <source>
        <dbReference type="ARBA" id="ARBA00022989"/>
    </source>
</evidence>